<evidence type="ECO:0008006" key="3">
    <source>
        <dbReference type="Google" id="ProtNLM"/>
    </source>
</evidence>
<keyword evidence="2" id="KW-1185">Reference proteome</keyword>
<dbReference type="FunFam" id="2.60.120.430:FF:000003">
    <property type="entry name" value="FERONIA receptor-like kinase"/>
    <property type="match status" value="1"/>
</dbReference>
<reference evidence="1" key="1">
    <citation type="submission" date="2022-12" db="EMBL/GenBank/DDBJ databases">
        <title>Draft genome assemblies for two species of Escallonia (Escalloniales).</title>
        <authorList>
            <person name="Chanderbali A."/>
            <person name="Dervinis C."/>
            <person name="Anghel I."/>
            <person name="Soltis D."/>
            <person name="Soltis P."/>
            <person name="Zapata F."/>
        </authorList>
    </citation>
    <scope>NUCLEOTIDE SEQUENCE</scope>
    <source>
        <strain evidence="1">UCBG64.0493</strain>
        <tissue evidence="1">Leaf</tissue>
    </source>
</reference>
<dbReference type="EMBL" id="JAVXUP010004269">
    <property type="protein sequence ID" value="KAK2997316.1"/>
    <property type="molecule type" value="Genomic_DNA"/>
</dbReference>
<feature type="non-terminal residue" evidence="1">
    <location>
        <position position="193"/>
    </location>
</feature>
<evidence type="ECO:0000313" key="2">
    <source>
        <dbReference type="Proteomes" id="UP001188597"/>
    </source>
</evidence>
<comment type="caution">
    <text evidence="1">The sequence shown here is derived from an EMBL/GenBank/DDBJ whole genome shotgun (WGS) entry which is preliminary data.</text>
</comment>
<proteinExistence type="predicted"/>
<name>A0AA88SCZ6_9ASTE</name>
<organism evidence="1 2">
    <name type="scientific">Escallonia herrerae</name>
    <dbReference type="NCBI Taxonomy" id="1293975"/>
    <lineage>
        <taxon>Eukaryota</taxon>
        <taxon>Viridiplantae</taxon>
        <taxon>Streptophyta</taxon>
        <taxon>Embryophyta</taxon>
        <taxon>Tracheophyta</taxon>
        <taxon>Spermatophyta</taxon>
        <taxon>Magnoliopsida</taxon>
        <taxon>eudicotyledons</taxon>
        <taxon>Gunneridae</taxon>
        <taxon>Pentapetalae</taxon>
        <taxon>asterids</taxon>
        <taxon>campanulids</taxon>
        <taxon>Escalloniales</taxon>
        <taxon>Escalloniaceae</taxon>
        <taxon>Escallonia</taxon>
    </lineage>
</organism>
<sequence>IPVSSSSSNSSVSNPDSFVLSCGVSSNVTDADGRNWIPDSNISPLLIILSPPLLNRKTLLCLLLIFKSEATYRFAVSPNNSHWVRLHFYPSCFSTYNSSAAYFSVTTGDFTLLSNFSAFITAQALTQAYIIREFSLPPIRFGTLNLTFTPSSAYNGTFAFVNGIEIISMPEIFQSTPMVGFSDQFIEAENSTV</sequence>
<dbReference type="AlphaFoldDB" id="A0AA88SCZ6"/>
<dbReference type="Proteomes" id="UP001188597">
    <property type="component" value="Unassembled WGS sequence"/>
</dbReference>
<protein>
    <recommendedName>
        <fullName evidence="3">Malectin-like domain-containing protein</fullName>
    </recommendedName>
</protein>
<dbReference type="GO" id="GO:0004714">
    <property type="term" value="F:transmembrane receptor protein tyrosine kinase activity"/>
    <property type="evidence" value="ECO:0007669"/>
    <property type="project" value="InterPro"/>
</dbReference>
<dbReference type="PANTHER" id="PTHR34590:SF5">
    <property type="entry name" value="OS04G0586500 PROTEIN"/>
    <property type="match status" value="1"/>
</dbReference>
<dbReference type="InterPro" id="IPR045272">
    <property type="entry name" value="ANXUR1/2-like"/>
</dbReference>
<dbReference type="PANTHER" id="PTHR34590">
    <property type="entry name" value="OS03G0124300 PROTEIN-RELATED"/>
    <property type="match status" value="1"/>
</dbReference>
<evidence type="ECO:0000313" key="1">
    <source>
        <dbReference type="EMBL" id="KAK2997316.1"/>
    </source>
</evidence>
<dbReference type="Gene3D" id="2.60.120.430">
    <property type="entry name" value="Galactose-binding lectin"/>
    <property type="match status" value="1"/>
</dbReference>
<accession>A0AA88SCZ6</accession>
<gene>
    <name evidence="1" type="ORF">RJ639_024780</name>
</gene>